<dbReference type="GO" id="GO:0055085">
    <property type="term" value="P:transmembrane transport"/>
    <property type="evidence" value="ECO:0007669"/>
    <property type="project" value="InterPro"/>
</dbReference>
<keyword evidence="7 11" id="KW-1133">Transmembrane helix</keyword>
<name>Q1MQ42_LAWIP</name>
<dbReference type="CDD" id="cd06261">
    <property type="entry name" value="TM_PBP2"/>
    <property type="match status" value="1"/>
</dbReference>
<feature type="transmembrane region" description="Helical" evidence="11">
    <location>
        <begin position="59"/>
        <end position="81"/>
    </location>
</feature>
<comment type="subcellular location">
    <subcellularLocation>
        <location evidence="1">Cell inner membrane</location>
        <topology evidence="1">Multi-pass membrane protein</topology>
    </subcellularLocation>
    <subcellularLocation>
        <location evidence="11">Cell membrane</location>
        <topology evidence="11">Multi-pass membrane protein</topology>
    </subcellularLocation>
</comment>
<evidence type="ECO:0000256" key="8">
    <source>
        <dbReference type="ARBA" id="ARBA00023136"/>
    </source>
</evidence>
<dbReference type="NCBIfam" id="NF007047">
    <property type="entry name" value="PRK09500.1"/>
    <property type="match status" value="1"/>
</dbReference>
<evidence type="ECO:0000256" key="9">
    <source>
        <dbReference type="ARBA" id="ARBA00037216"/>
    </source>
</evidence>
<evidence type="ECO:0000313" key="14">
    <source>
        <dbReference type="Proteomes" id="UP000002430"/>
    </source>
</evidence>
<dbReference type="HOGENOM" id="CLU_016047_3_0_7"/>
<feature type="transmembrane region" description="Helical" evidence="11">
    <location>
        <begin position="93"/>
        <end position="120"/>
    </location>
</feature>
<keyword evidence="5" id="KW-0997">Cell inner membrane</keyword>
<reference evidence="13 14" key="1">
    <citation type="submission" date="2005-11" db="EMBL/GenBank/DDBJ databases">
        <title>The complete genome sequence of Lawsonia intracellularis: the causative agent of proliferative enteropathy.</title>
        <authorList>
            <person name="Kaur K."/>
            <person name="Zhang Q."/>
            <person name="Beckler D."/>
            <person name="Munir S."/>
            <person name="Li L."/>
            <person name="Kinsley K."/>
            <person name="Herron L."/>
            <person name="Peterson A."/>
            <person name="May B."/>
            <person name="Singh S."/>
            <person name="Gebhart C."/>
            <person name="Kapur V."/>
        </authorList>
    </citation>
    <scope>NUCLEOTIDE SEQUENCE [LARGE SCALE GENOMIC DNA]</scope>
    <source>
        <strain evidence="13 14">PHE/MN1-00</strain>
    </source>
</reference>
<evidence type="ECO:0000256" key="7">
    <source>
        <dbReference type="ARBA" id="ARBA00022989"/>
    </source>
</evidence>
<evidence type="ECO:0000256" key="1">
    <source>
        <dbReference type="ARBA" id="ARBA00004429"/>
    </source>
</evidence>
<evidence type="ECO:0000256" key="4">
    <source>
        <dbReference type="ARBA" id="ARBA00022475"/>
    </source>
</evidence>
<keyword evidence="3 11" id="KW-0813">Transport</keyword>
<keyword evidence="6 11" id="KW-0812">Transmembrane</keyword>
<dbReference type="eggNOG" id="COG1177">
    <property type="taxonomic scope" value="Bacteria"/>
</dbReference>
<evidence type="ECO:0000256" key="6">
    <source>
        <dbReference type="ARBA" id="ARBA00022692"/>
    </source>
</evidence>
<dbReference type="KEGG" id="lip:LI0831"/>
<dbReference type="InterPro" id="IPR000515">
    <property type="entry name" value="MetI-like"/>
</dbReference>
<dbReference type="PANTHER" id="PTHR43848">
    <property type="entry name" value="PUTRESCINE TRANSPORT SYSTEM PERMEASE PROTEIN POTI"/>
    <property type="match status" value="1"/>
</dbReference>
<dbReference type="OrthoDB" id="9782004at2"/>
<evidence type="ECO:0000256" key="11">
    <source>
        <dbReference type="RuleBase" id="RU363032"/>
    </source>
</evidence>
<comment type="function">
    <text evidence="9">Required for the activity of the bacterial periplasmic transport system of putrescine and spermidine.</text>
</comment>
<protein>
    <recommendedName>
        <fullName evidence="10">Spermidine/putrescine transport system permease protein PotC</fullName>
    </recommendedName>
</protein>
<dbReference type="InterPro" id="IPR035906">
    <property type="entry name" value="MetI-like_sf"/>
</dbReference>
<proteinExistence type="inferred from homology"/>
<feature type="transmembrane region" description="Helical" evidence="11">
    <location>
        <begin position="126"/>
        <end position="149"/>
    </location>
</feature>
<evidence type="ECO:0000259" key="12">
    <source>
        <dbReference type="PROSITE" id="PS50928"/>
    </source>
</evidence>
<dbReference type="RefSeq" id="WP_011526914.1">
    <property type="nucleotide sequence ID" value="NC_008011.1"/>
</dbReference>
<feature type="transmembrane region" description="Helical" evidence="11">
    <location>
        <begin position="230"/>
        <end position="250"/>
    </location>
</feature>
<evidence type="ECO:0000256" key="3">
    <source>
        <dbReference type="ARBA" id="ARBA00022448"/>
    </source>
</evidence>
<dbReference type="Proteomes" id="UP000002430">
    <property type="component" value="Chromosome"/>
</dbReference>
<feature type="domain" description="ABC transmembrane type-1" evidence="12">
    <location>
        <begin position="58"/>
        <end position="246"/>
    </location>
</feature>
<dbReference type="PROSITE" id="PS50928">
    <property type="entry name" value="ABC_TM1"/>
    <property type="match status" value="1"/>
</dbReference>
<keyword evidence="4" id="KW-1003">Cell membrane</keyword>
<dbReference type="SUPFAM" id="SSF161098">
    <property type="entry name" value="MetI-like"/>
    <property type="match status" value="1"/>
</dbReference>
<evidence type="ECO:0000256" key="5">
    <source>
        <dbReference type="ARBA" id="ARBA00022519"/>
    </source>
</evidence>
<evidence type="ECO:0000256" key="10">
    <source>
        <dbReference type="ARBA" id="ARBA00039580"/>
    </source>
</evidence>
<dbReference type="PANTHER" id="PTHR43848:SF5">
    <property type="entry name" value="SPERMIDINE_PUTRESCINE TRANSPORT SYSTEM PERMEASE PROTEIN POTC"/>
    <property type="match status" value="1"/>
</dbReference>
<comment type="similarity">
    <text evidence="2">Belongs to the binding-protein-dependent transport system permease family. CysTW subfamily.</text>
</comment>
<dbReference type="GO" id="GO:0005886">
    <property type="term" value="C:plasma membrane"/>
    <property type="evidence" value="ECO:0007669"/>
    <property type="project" value="UniProtKB-SubCell"/>
</dbReference>
<dbReference type="EMBL" id="AM180252">
    <property type="protein sequence ID" value="CAJ54885.1"/>
    <property type="molecule type" value="Genomic_DNA"/>
</dbReference>
<dbReference type="Pfam" id="PF00528">
    <property type="entry name" value="BPD_transp_1"/>
    <property type="match status" value="1"/>
</dbReference>
<organism evidence="13 14">
    <name type="scientific">Lawsonia intracellularis (strain PHE/MN1-00)</name>
    <dbReference type="NCBI Taxonomy" id="363253"/>
    <lineage>
        <taxon>Bacteria</taxon>
        <taxon>Pseudomonadati</taxon>
        <taxon>Thermodesulfobacteriota</taxon>
        <taxon>Desulfovibrionia</taxon>
        <taxon>Desulfovibrionales</taxon>
        <taxon>Desulfovibrionaceae</taxon>
        <taxon>Lawsonia</taxon>
    </lineage>
</organism>
<accession>Q1MQ42</accession>
<sequence length="258" mass="29125">MKRLGLIWLWIVYIFLYLPIIVVIGYSFNIAKYTSDWKGFTLQWYSQLMNNTPLIDAGINSLSVAALSASFSTFLGVLTALAIRRYRFPGRKILYGSIYVLTVSPDIVMGISLLIFFIFFHIPLGFLSLFIAHTTLSLPFVVLTVLTRLMEFDEQLVEAARDLGANESQAFRYVILPLIMPAIVAGWLLAFTLSMDDVLISFFVTGPTFEILPLKIYSMVRLGVKPEINALSAIMFCITVVFVFIAWLLLPKTRHTGN</sequence>
<evidence type="ECO:0000313" key="13">
    <source>
        <dbReference type="EMBL" id="CAJ54885.1"/>
    </source>
</evidence>
<keyword evidence="14" id="KW-1185">Reference proteome</keyword>
<feature type="transmembrane region" description="Helical" evidence="11">
    <location>
        <begin position="170"/>
        <end position="192"/>
    </location>
</feature>
<dbReference type="AlphaFoldDB" id="Q1MQ42"/>
<dbReference type="Gene3D" id="1.10.3720.10">
    <property type="entry name" value="MetI-like"/>
    <property type="match status" value="1"/>
</dbReference>
<feature type="transmembrane region" description="Helical" evidence="11">
    <location>
        <begin position="7"/>
        <end position="28"/>
    </location>
</feature>
<gene>
    <name evidence="13" type="primary">potC</name>
    <name evidence="13" type="ordered locus">LI0831</name>
</gene>
<evidence type="ECO:0000256" key="2">
    <source>
        <dbReference type="ARBA" id="ARBA00007069"/>
    </source>
</evidence>
<dbReference type="InterPro" id="IPR051789">
    <property type="entry name" value="Bact_Polyamine_Transport"/>
</dbReference>
<dbReference type="STRING" id="363253.LI0831"/>
<keyword evidence="8 11" id="KW-0472">Membrane</keyword>